<comment type="caution">
    <text evidence="2">The sequence shown here is derived from an EMBL/GenBank/DDBJ whole genome shotgun (WGS) entry which is preliminary data.</text>
</comment>
<dbReference type="EMBL" id="LATX01002433">
    <property type="protein sequence ID" value="KTB29387.1"/>
    <property type="molecule type" value="Genomic_DNA"/>
</dbReference>
<evidence type="ECO:0000313" key="3">
    <source>
        <dbReference type="Proteomes" id="UP000054988"/>
    </source>
</evidence>
<feature type="region of interest" description="Disordered" evidence="1">
    <location>
        <begin position="239"/>
        <end position="264"/>
    </location>
</feature>
<protein>
    <submittedName>
        <fullName evidence="2">Uncharacterized protein</fullName>
    </submittedName>
</protein>
<organism evidence="2 3">
    <name type="scientific">Moniliophthora roreri</name>
    <name type="common">Frosty pod rot fungus</name>
    <name type="synonym">Monilia roreri</name>
    <dbReference type="NCBI Taxonomy" id="221103"/>
    <lineage>
        <taxon>Eukaryota</taxon>
        <taxon>Fungi</taxon>
        <taxon>Dikarya</taxon>
        <taxon>Basidiomycota</taxon>
        <taxon>Agaricomycotina</taxon>
        <taxon>Agaricomycetes</taxon>
        <taxon>Agaricomycetidae</taxon>
        <taxon>Agaricales</taxon>
        <taxon>Marasmiineae</taxon>
        <taxon>Marasmiaceae</taxon>
        <taxon>Moniliophthora</taxon>
    </lineage>
</organism>
<name>A0A0W0EZA8_MONRR</name>
<sequence length="307" mass="33994">MTTVNSRPPLREIPLSEAPAPVNVPKSHKRSLSPDGPRLFSPAKRRILCEEGILSPQKMSRTPFRSRDIFSDLRTESSPAKRLDFSVTKRTEAECTSATKIRNLASSSELASRTPHTPSPAHHNRTPNPAEDDFFATPDRLPLLSRSSKSSRTIPRELPACSEVHSIHYPGFQVHRDAFIVIPEPINIELFAVEAAKENMPPRKALRKITTEASCVDGKAILPTPSSKKRDLEKLVKAKSTPVTPKKVAGKDRLVPNSPTPQRPALSLGAVQNWVGTPIVSEEQRILRKQLMMEEVEDNENGDSVGF</sequence>
<evidence type="ECO:0000256" key="1">
    <source>
        <dbReference type="SAM" id="MobiDB-lite"/>
    </source>
</evidence>
<dbReference type="AlphaFoldDB" id="A0A0W0EZA8"/>
<dbReference type="eggNOG" id="ENOG502SWWF">
    <property type="taxonomic scope" value="Eukaryota"/>
</dbReference>
<feature type="region of interest" description="Disordered" evidence="1">
    <location>
        <begin position="98"/>
        <end position="137"/>
    </location>
</feature>
<evidence type="ECO:0000313" key="2">
    <source>
        <dbReference type="EMBL" id="KTB29387.1"/>
    </source>
</evidence>
<feature type="compositionally biased region" description="Polar residues" evidence="1">
    <location>
        <begin position="98"/>
        <end position="116"/>
    </location>
</feature>
<proteinExistence type="predicted"/>
<feature type="region of interest" description="Disordered" evidence="1">
    <location>
        <begin position="1"/>
        <end position="40"/>
    </location>
</feature>
<reference evidence="2 3" key="1">
    <citation type="submission" date="2015-12" db="EMBL/GenBank/DDBJ databases">
        <title>Draft genome sequence of Moniliophthora roreri, the causal agent of frosty pod rot of cacao.</title>
        <authorList>
            <person name="Aime M.C."/>
            <person name="Diaz-Valderrama J.R."/>
            <person name="Kijpornyongpan T."/>
            <person name="Phillips-Mora W."/>
        </authorList>
    </citation>
    <scope>NUCLEOTIDE SEQUENCE [LARGE SCALE GENOMIC DNA]</scope>
    <source>
        <strain evidence="2 3">MCA 2952</strain>
    </source>
</reference>
<accession>A0A0W0EZA8</accession>
<dbReference type="Proteomes" id="UP000054988">
    <property type="component" value="Unassembled WGS sequence"/>
</dbReference>
<gene>
    <name evidence="2" type="ORF">WG66_17987</name>
</gene>